<gene>
    <name evidence="1" type="ORF">WAX78_21810</name>
</gene>
<keyword evidence="2" id="KW-1185">Reference proteome</keyword>
<proteinExistence type="predicted"/>
<accession>A0ABU8G3M8</accession>
<dbReference type="RefSeq" id="WP_336484165.1">
    <property type="nucleotide sequence ID" value="NZ_JBAWSV010000010.1"/>
</dbReference>
<sequence>MFGKKSTTCTSCGKEIAVHERSWIYMQYPPSGMTNIQKYIELGGEVYCTSCVGKVEKQESN</sequence>
<evidence type="ECO:0008006" key="3">
    <source>
        <dbReference type="Google" id="ProtNLM"/>
    </source>
</evidence>
<protein>
    <recommendedName>
        <fullName evidence="3">Fe3+ hydroxamate ABC transporter substrate-binding protein</fullName>
    </recommendedName>
</protein>
<organism evidence="1 2">
    <name type="scientific">Bacillus yunxiaonensis</name>
    <dbReference type="NCBI Taxonomy" id="3127665"/>
    <lineage>
        <taxon>Bacteria</taxon>
        <taxon>Bacillati</taxon>
        <taxon>Bacillota</taxon>
        <taxon>Bacilli</taxon>
        <taxon>Bacillales</taxon>
        <taxon>Bacillaceae</taxon>
        <taxon>Bacillus</taxon>
    </lineage>
</organism>
<evidence type="ECO:0000313" key="2">
    <source>
        <dbReference type="Proteomes" id="UP001367922"/>
    </source>
</evidence>
<evidence type="ECO:0000313" key="1">
    <source>
        <dbReference type="EMBL" id="MEI4832049.1"/>
    </source>
</evidence>
<comment type="caution">
    <text evidence="1">The sequence shown here is derived from an EMBL/GenBank/DDBJ whole genome shotgun (WGS) entry which is preliminary data.</text>
</comment>
<dbReference type="Proteomes" id="UP001367922">
    <property type="component" value="Unassembled WGS sequence"/>
</dbReference>
<name>A0ABU8G3M8_9BACI</name>
<reference evidence="1 2" key="1">
    <citation type="submission" date="2024-01" db="EMBL/GenBank/DDBJ databases">
        <title>Seven novel Bacillus-like species.</title>
        <authorList>
            <person name="Liu G."/>
        </authorList>
    </citation>
    <scope>NUCLEOTIDE SEQUENCE [LARGE SCALE GENOMIC DNA]</scope>
    <source>
        <strain evidence="1 2">FJAT-53711</strain>
    </source>
</reference>
<dbReference type="EMBL" id="JBAWSV010000010">
    <property type="protein sequence ID" value="MEI4832049.1"/>
    <property type="molecule type" value="Genomic_DNA"/>
</dbReference>